<sequence length="169" mass="19751">MPQNTSRREPVSVLPAPSFVFTHTHTQTHSSSYRSNVISPPFLFNSSQLALVTTLPTHYTFLFSFNLEVVGRPHITSSTSLFNTFLGKTKTLVYIGIGIWESLPLLLRCWCWCLSHFVFWENKGDRGNLWQERTHLNRKTNKKNNNNWYYREQQNKEGHFAEVGWMRVA</sequence>
<accession>A0A8D8AH11</accession>
<protein>
    <submittedName>
        <fullName evidence="1">(northern house mosquito) hypothetical protein</fullName>
    </submittedName>
</protein>
<evidence type="ECO:0000313" key="1">
    <source>
        <dbReference type="EMBL" id="CAG6455193.1"/>
    </source>
</evidence>
<organism evidence="1">
    <name type="scientific">Culex pipiens</name>
    <name type="common">House mosquito</name>
    <dbReference type="NCBI Taxonomy" id="7175"/>
    <lineage>
        <taxon>Eukaryota</taxon>
        <taxon>Metazoa</taxon>
        <taxon>Ecdysozoa</taxon>
        <taxon>Arthropoda</taxon>
        <taxon>Hexapoda</taxon>
        <taxon>Insecta</taxon>
        <taxon>Pterygota</taxon>
        <taxon>Neoptera</taxon>
        <taxon>Endopterygota</taxon>
        <taxon>Diptera</taxon>
        <taxon>Nematocera</taxon>
        <taxon>Culicoidea</taxon>
        <taxon>Culicidae</taxon>
        <taxon>Culicinae</taxon>
        <taxon>Culicini</taxon>
        <taxon>Culex</taxon>
        <taxon>Culex</taxon>
    </lineage>
</organism>
<dbReference type="EMBL" id="HBUE01027917">
    <property type="protein sequence ID" value="CAG6455188.1"/>
    <property type="molecule type" value="Transcribed_RNA"/>
</dbReference>
<dbReference type="AlphaFoldDB" id="A0A8D8AH11"/>
<reference evidence="1" key="1">
    <citation type="submission" date="2021-05" db="EMBL/GenBank/DDBJ databases">
        <authorList>
            <person name="Alioto T."/>
            <person name="Alioto T."/>
            <person name="Gomez Garrido J."/>
        </authorList>
    </citation>
    <scope>NUCLEOTIDE SEQUENCE</scope>
</reference>
<dbReference type="EMBL" id="HBUE01027912">
    <property type="protein sequence ID" value="CAG6455176.1"/>
    <property type="molecule type" value="Transcribed_RNA"/>
</dbReference>
<proteinExistence type="predicted"/>
<dbReference type="EMBL" id="HBUE01027919">
    <property type="protein sequence ID" value="CAG6455193.1"/>
    <property type="molecule type" value="Transcribed_RNA"/>
</dbReference>
<name>A0A8D8AH11_CULPI</name>